<dbReference type="EMBL" id="JAFIDN010000021">
    <property type="protein sequence ID" value="MBP3193991.1"/>
    <property type="molecule type" value="Genomic_DNA"/>
</dbReference>
<dbReference type="Gene3D" id="3.30.565.10">
    <property type="entry name" value="Histidine kinase-like ATPase, C-terminal domain"/>
    <property type="match status" value="1"/>
</dbReference>
<dbReference type="AlphaFoldDB" id="A0A8J7SDC2"/>
<comment type="caution">
    <text evidence="5">The sequence shown here is derived from an EMBL/GenBank/DDBJ whole genome shotgun (WGS) entry which is preliminary data.</text>
</comment>
<evidence type="ECO:0000313" key="6">
    <source>
        <dbReference type="Proteomes" id="UP000673975"/>
    </source>
</evidence>
<dbReference type="GO" id="GO:0005524">
    <property type="term" value="F:ATP binding"/>
    <property type="evidence" value="ECO:0007669"/>
    <property type="project" value="UniProtKB-KW"/>
</dbReference>
<evidence type="ECO:0000256" key="2">
    <source>
        <dbReference type="ARBA" id="ARBA00012438"/>
    </source>
</evidence>
<dbReference type="PANTHER" id="PTHR43547:SF2">
    <property type="entry name" value="HYBRID SIGNAL TRANSDUCTION HISTIDINE KINASE C"/>
    <property type="match status" value="1"/>
</dbReference>
<dbReference type="EC" id="2.7.13.3" evidence="2"/>
<keyword evidence="5" id="KW-0067">ATP-binding</keyword>
<dbReference type="InterPro" id="IPR004358">
    <property type="entry name" value="Sig_transdc_His_kin-like_C"/>
</dbReference>
<feature type="domain" description="Histidine kinase" evidence="4">
    <location>
        <begin position="93"/>
        <end position="204"/>
    </location>
</feature>
<keyword evidence="5" id="KW-0547">Nucleotide-binding</keyword>
<dbReference type="PROSITE" id="PS50109">
    <property type="entry name" value="HIS_KIN"/>
    <property type="match status" value="1"/>
</dbReference>
<dbReference type="PANTHER" id="PTHR43547">
    <property type="entry name" value="TWO-COMPONENT HISTIDINE KINASE"/>
    <property type="match status" value="1"/>
</dbReference>
<dbReference type="InterPro" id="IPR036890">
    <property type="entry name" value="HATPase_C_sf"/>
</dbReference>
<dbReference type="PRINTS" id="PR00344">
    <property type="entry name" value="BCTRLSENSOR"/>
</dbReference>
<dbReference type="InterPro" id="IPR003594">
    <property type="entry name" value="HATPase_dom"/>
</dbReference>
<dbReference type="GO" id="GO:0000155">
    <property type="term" value="F:phosphorelay sensor kinase activity"/>
    <property type="evidence" value="ECO:0007669"/>
    <property type="project" value="TreeGrafter"/>
</dbReference>
<dbReference type="Proteomes" id="UP000673975">
    <property type="component" value="Unassembled WGS sequence"/>
</dbReference>
<organism evidence="5 6">
    <name type="scientific">Natronogracilivirga saccharolytica</name>
    <dbReference type="NCBI Taxonomy" id="2812953"/>
    <lineage>
        <taxon>Bacteria</taxon>
        <taxon>Pseudomonadati</taxon>
        <taxon>Balneolota</taxon>
        <taxon>Balneolia</taxon>
        <taxon>Balneolales</taxon>
        <taxon>Cyclonatronaceae</taxon>
        <taxon>Natronogracilivirga</taxon>
    </lineage>
</organism>
<proteinExistence type="predicted"/>
<protein>
    <recommendedName>
        <fullName evidence="2">histidine kinase</fullName>
        <ecNumber evidence="2">2.7.13.3</ecNumber>
    </recommendedName>
</protein>
<evidence type="ECO:0000313" key="5">
    <source>
        <dbReference type="EMBL" id="MBP3193991.1"/>
    </source>
</evidence>
<keyword evidence="3" id="KW-0597">Phosphoprotein</keyword>
<gene>
    <name evidence="5" type="ORF">NATSA_15035</name>
</gene>
<accession>A0A8J7SDC2</accession>
<dbReference type="Pfam" id="PF02518">
    <property type="entry name" value="HATPase_c"/>
    <property type="match status" value="1"/>
</dbReference>
<evidence type="ECO:0000259" key="4">
    <source>
        <dbReference type="PROSITE" id="PS50109"/>
    </source>
</evidence>
<dbReference type="RefSeq" id="WP_210513450.1">
    <property type="nucleotide sequence ID" value="NZ_JAFIDN010000021.1"/>
</dbReference>
<comment type="catalytic activity">
    <reaction evidence="1">
        <text>ATP + protein L-histidine = ADP + protein N-phospho-L-histidine.</text>
        <dbReference type="EC" id="2.7.13.3"/>
    </reaction>
</comment>
<reference evidence="5" key="1">
    <citation type="submission" date="2021-02" db="EMBL/GenBank/DDBJ databases">
        <title>Natronogracilivirga saccharolytica gen. nov. sp. nov. a new anaerobic, haloalkiliphilic carbohydrate-fermenting bacterium from soda lake and proposing of Cyclonatronumiaceae fam. nov. in the phylum Balneolaeota.</title>
        <authorList>
            <person name="Zhilina T.N."/>
            <person name="Sorokin D.Y."/>
            <person name="Zavarzina D.G."/>
            <person name="Toshchakov S.V."/>
            <person name="Kublanov I.V."/>
        </authorList>
    </citation>
    <scope>NUCLEOTIDE SEQUENCE</scope>
    <source>
        <strain evidence="5">Z-1702</strain>
    </source>
</reference>
<keyword evidence="6" id="KW-1185">Reference proteome</keyword>
<evidence type="ECO:0000256" key="3">
    <source>
        <dbReference type="ARBA" id="ARBA00022553"/>
    </source>
</evidence>
<name>A0A8J7SDC2_9BACT</name>
<dbReference type="InterPro" id="IPR005467">
    <property type="entry name" value="His_kinase_dom"/>
</dbReference>
<sequence length="236" mass="26358">MAGERKRIRSQIGSNEPIAEDKIETLIPVVCVVVPNSQKILEFIMHIERKPSTVVTVLDRIYHPMAQNMGVSLLLRNKINSEVQFPARFFINLIQISGILVENAIKFSSPNGLVDVFFTLDSDEDHSTLNMTVTDSGKIITPDLVSAINRGNQTAQLPESDGEPGFGFRLGYAMQLVSEEDGRIFIKSETDSGTTFSLSFPLHQNYMNRRKDFHTNAKNSEALFNGSYSSRSHTFG</sequence>
<dbReference type="SUPFAM" id="SSF55874">
    <property type="entry name" value="ATPase domain of HSP90 chaperone/DNA topoisomerase II/histidine kinase"/>
    <property type="match status" value="1"/>
</dbReference>
<evidence type="ECO:0000256" key="1">
    <source>
        <dbReference type="ARBA" id="ARBA00000085"/>
    </source>
</evidence>